<dbReference type="EMBL" id="CAEZTC010000228">
    <property type="protein sequence ID" value="CAB4571956.1"/>
    <property type="molecule type" value="Genomic_DNA"/>
</dbReference>
<dbReference type="AlphaFoldDB" id="A0A6J6E804"/>
<accession>A0A6J6E804</accession>
<name>A0A6J6E804_9ZZZZ</name>
<reference evidence="1" key="1">
    <citation type="submission" date="2020-05" db="EMBL/GenBank/DDBJ databases">
        <authorList>
            <person name="Chiriac C."/>
            <person name="Salcher M."/>
            <person name="Ghai R."/>
            <person name="Kavagutti S V."/>
        </authorList>
    </citation>
    <scope>NUCLEOTIDE SEQUENCE</scope>
</reference>
<protein>
    <submittedName>
        <fullName evidence="1">Unannotated protein</fullName>
    </submittedName>
</protein>
<evidence type="ECO:0000313" key="1">
    <source>
        <dbReference type="EMBL" id="CAB4571956.1"/>
    </source>
</evidence>
<gene>
    <name evidence="1" type="ORF">UFOPK1572_01419</name>
</gene>
<organism evidence="1">
    <name type="scientific">freshwater metagenome</name>
    <dbReference type="NCBI Taxonomy" id="449393"/>
    <lineage>
        <taxon>unclassified sequences</taxon>
        <taxon>metagenomes</taxon>
        <taxon>ecological metagenomes</taxon>
    </lineage>
</organism>
<proteinExistence type="predicted"/>
<sequence>MDFIKFFIEVREAPFRVGVEGKRRRCADAFGVIVTNKREHVIGELHATGGGHIVVT</sequence>